<keyword evidence="3" id="KW-0862">Zinc</keyword>
<comment type="caution">
    <text evidence="8">The sequence shown here is derived from an EMBL/GenBank/DDBJ whole genome shotgun (WGS) entry which is preliminary data.</text>
</comment>
<dbReference type="InterPro" id="IPR001878">
    <property type="entry name" value="Znf_CCHC"/>
</dbReference>
<feature type="compositionally biased region" description="Basic residues" evidence="5">
    <location>
        <begin position="1344"/>
        <end position="1353"/>
    </location>
</feature>
<feature type="compositionally biased region" description="Basic residues" evidence="5">
    <location>
        <begin position="1420"/>
        <end position="1429"/>
    </location>
</feature>
<feature type="compositionally biased region" description="Polar residues" evidence="5">
    <location>
        <begin position="1499"/>
        <end position="1509"/>
    </location>
</feature>
<organism evidence="8 9">
    <name type="scientific">Artemisia annua</name>
    <name type="common">Sweet wormwood</name>
    <dbReference type="NCBI Taxonomy" id="35608"/>
    <lineage>
        <taxon>Eukaryota</taxon>
        <taxon>Viridiplantae</taxon>
        <taxon>Streptophyta</taxon>
        <taxon>Embryophyta</taxon>
        <taxon>Tracheophyta</taxon>
        <taxon>Spermatophyta</taxon>
        <taxon>Magnoliopsida</taxon>
        <taxon>eudicotyledons</taxon>
        <taxon>Gunneridae</taxon>
        <taxon>Pentapetalae</taxon>
        <taxon>asterids</taxon>
        <taxon>campanulids</taxon>
        <taxon>Asterales</taxon>
        <taxon>Asteraceae</taxon>
        <taxon>Asteroideae</taxon>
        <taxon>Anthemideae</taxon>
        <taxon>Artemisiinae</taxon>
        <taxon>Artemisia</taxon>
    </lineage>
</organism>
<feature type="region of interest" description="Disordered" evidence="5">
    <location>
        <begin position="1484"/>
        <end position="1534"/>
    </location>
</feature>
<dbReference type="PANTHER" id="PTHR31973:SF185">
    <property type="entry name" value="TRANSPOSASE, MUDR, PLANT, MULE TRANSPOSASE DOMAIN-CONTAINING PROTEIN"/>
    <property type="match status" value="1"/>
</dbReference>
<keyword evidence="2 4" id="KW-0863">Zinc-finger</keyword>
<feature type="domain" description="CCHC-type" evidence="6">
    <location>
        <begin position="1395"/>
        <end position="1410"/>
    </location>
</feature>
<evidence type="ECO:0000259" key="6">
    <source>
        <dbReference type="PROSITE" id="PS50158"/>
    </source>
</evidence>
<feature type="region of interest" description="Disordered" evidence="5">
    <location>
        <begin position="357"/>
        <end position="380"/>
    </location>
</feature>
<feature type="region of interest" description="Disordered" evidence="5">
    <location>
        <begin position="1342"/>
        <end position="1375"/>
    </location>
</feature>
<dbReference type="PROSITE" id="PS50966">
    <property type="entry name" value="ZF_SWIM"/>
    <property type="match status" value="1"/>
</dbReference>
<reference evidence="8 9" key="1">
    <citation type="journal article" date="2018" name="Mol. Plant">
        <title>The genome of Artemisia annua provides insight into the evolution of Asteraceae family and artemisinin biosynthesis.</title>
        <authorList>
            <person name="Shen Q."/>
            <person name="Zhang L."/>
            <person name="Liao Z."/>
            <person name="Wang S."/>
            <person name="Yan T."/>
            <person name="Shi P."/>
            <person name="Liu M."/>
            <person name="Fu X."/>
            <person name="Pan Q."/>
            <person name="Wang Y."/>
            <person name="Lv Z."/>
            <person name="Lu X."/>
            <person name="Zhang F."/>
            <person name="Jiang W."/>
            <person name="Ma Y."/>
            <person name="Chen M."/>
            <person name="Hao X."/>
            <person name="Li L."/>
            <person name="Tang Y."/>
            <person name="Lv G."/>
            <person name="Zhou Y."/>
            <person name="Sun X."/>
            <person name="Brodelius P.E."/>
            <person name="Rose J.K.C."/>
            <person name="Tang K."/>
        </authorList>
    </citation>
    <scope>NUCLEOTIDE SEQUENCE [LARGE SCALE GENOMIC DNA]</scope>
    <source>
        <strain evidence="9">cv. Huhao1</strain>
        <tissue evidence="8">Leaf</tissue>
    </source>
</reference>
<dbReference type="Pfam" id="PF04434">
    <property type="entry name" value="SWIM"/>
    <property type="match status" value="1"/>
</dbReference>
<keyword evidence="9" id="KW-1185">Reference proteome</keyword>
<dbReference type="InterPro" id="IPR007527">
    <property type="entry name" value="Znf_SWIM"/>
</dbReference>
<evidence type="ECO:0000259" key="7">
    <source>
        <dbReference type="PROSITE" id="PS50966"/>
    </source>
</evidence>
<feature type="region of interest" description="Disordered" evidence="5">
    <location>
        <begin position="1288"/>
        <end position="1319"/>
    </location>
</feature>
<keyword evidence="1" id="KW-0479">Metal-binding</keyword>
<dbReference type="SMART" id="SM00575">
    <property type="entry name" value="ZnF_PMZ"/>
    <property type="match status" value="1"/>
</dbReference>
<feature type="region of interest" description="Disordered" evidence="5">
    <location>
        <begin position="1403"/>
        <end position="1452"/>
    </location>
</feature>
<dbReference type="EMBL" id="PKPP01002105">
    <property type="protein sequence ID" value="PWA77580.1"/>
    <property type="molecule type" value="Genomic_DNA"/>
</dbReference>
<dbReference type="Pfam" id="PF10551">
    <property type="entry name" value="MULE"/>
    <property type="match status" value="1"/>
</dbReference>
<dbReference type="GO" id="GO:0008270">
    <property type="term" value="F:zinc ion binding"/>
    <property type="evidence" value="ECO:0007669"/>
    <property type="project" value="UniProtKB-KW"/>
</dbReference>
<sequence length="1534" mass="177206">MQESGVLTHYFICHQVPCEEGETEVVPLRYRDLDRVGEVEIKFGREEFCLVTGLRFGIDFRKPYEDGPNLFRRRVFPSYTDSQKIKVGMLYRAIANIKDFNKLSDIDGVRLCLLGMLMLVLKGTESKNVADGFLFRDKINKFLDDQLRVRRPPPRLTPDEVEEMSEWWTDSKALFDGNPVPSPVIQPQVNSSMDDEIPPVILQKFKVYDAMLEKQQLELEKLAELNKPAMHKGTSFVGDEPVGFSDFRVIQDTQGLPHTGHSPRRPPTDSFFGGLPVPTPPVTSTYPSPFPSTGHTANRTPMGFAAFATPIDPQAGPSYAQDIAADMRLNKPAMHKGTSFVGDEPVGFSDFRVIQDTQGLPHTGHSPRRPPTDSFFGGLPVPTPPVTSTYPSPFPSTGHTANRTPMGFAAFATPIDPQAGPSYAQDIAADMRDEIERPRRDCRPGKYQQYPWTQQGPTTILPKKCGAKTKQKKSTSNILPFNLEEEAVDEDAQEDDVTFVGTGFSEPLIIDNVDPMKVRRNQYIYTTMSSDSNKFKCILHFENTERGVIMYTNITYSWLVDFVRAKFNLDPNIRLNFKFSHPSFDVRMDITDDDEVTFFSDYAYSNPEMPHLYVVKAKQCEETTFFRSTQENPTFYDFFETTTNQNVGSSTYEGNSSYFINKTQNMSFFNDGPFQNFEPTDYEINGSGYKYEANFTKPGSSFAFGSDDEEKNEENDGFVEEEQEENDVFVEKNENPKPNHHKWKNIFSLLPGVPETPFYQPKPITSNQNNSDTTIFVGKFFDTKEQMDRAVRLKSIEEGYQFLVRKSDPDMYDCKCYHYKQCGWKINSRRVQGTNVFEVTGIIDIHTCDKTQTYPNHRNANKKVIGHIFREKLKDARRDLKPKDMQRDMLEQHKISISYQQAWRGKDYGLQMIRGSPTESFEMLPYYCHNLEKNPGTITRIKTNEAGVFEMLFVAIGVSIRTFVQHLRPLLIVDGAHLKGVYKGTNLLVVGMDGNNQIVPIAYGICRGETGDCWSWWFSCLKECIGDSQDLVIISDRHPSIALAVCNEYPLAFHGICCRHLMMNLSLKKDITKALFWRICKAYTPDEFDRKMQILLNIQPEAYHMLIEAGVHRWSRAYCPLTRYNYCTSNSVESVNACTVKSRKLPITMLTEQYRKMVQDWYFKRRQVAAKMKYEITDWAAHKVEKRKFKSSTWNVYGVMQHRFQVFDGRYKREVNLTNRTCDCRKWQLSGIPCGHVIAVSRFLSQTDCLQFVQDWFKKPKYQATYAEAVNFVGEYHEWEYPTHIKPIIPPRMDNPQPGRPKNTNRIRSQGEEPRVRHCGRCGEAGHQRAQCKQPFVPDEMLSKRKTYPKKKKSVNEQHQPPPTFHSYPTQTHHENFPTYDTYQAHGEEPRVRHCGRCGEAGHQRAQCKQPFVPDEMLSKRKTYPKKKKSVNEQHQPPPTFHSYPTQTHHENFPTYDTYQAHVFEQNTYPTQPYEQRFYTTDPYNQRQTSHEQHAHQRFYTTDPYNQEQTSHEQHAHQYPSHGYEQYDSQAYPS</sequence>
<evidence type="ECO:0000256" key="2">
    <source>
        <dbReference type="ARBA" id="ARBA00022771"/>
    </source>
</evidence>
<proteinExistence type="predicted"/>
<dbReference type="PROSITE" id="PS50158">
    <property type="entry name" value="ZF_CCHC"/>
    <property type="match status" value="2"/>
</dbReference>
<evidence type="ECO:0000313" key="8">
    <source>
        <dbReference type="EMBL" id="PWA77580.1"/>
    </source>
</evidence>
<name>A0A2U1NVT8_ARTAN</name>
<accession>A0A2U1NVT8</accession>
<evidence type="ECO:0000256" key="3">
    <source>
        <dbReference type="ARBA" id="ARBA00022833"/>
    </source>
</evidence>
<evidence type="ECO:0000256" key="5">
    <source>
        <dbReference type="SAM" id="MobiDB-lite"/>
    </source>
</evidence>
<dbReference type="PANTHER" id="PTHR31973">
    <property type="entry name" value="POLYPROTEIN, PUTATIVE-RELATED"/>
    <property type="match status" value="1"/>
</dbReference>
<dbReference type="GO" id="GO:0003676">
    <property type="term" value="F:nucleic acid binding"/>
    <property type="evidence" value="ECO:0007669"/>
    <property type="project" value="InterPro"/>
</dbReference>
<dbReference type="Proteomes" id="UP000245207">
    <property type="component" value="Unassembled WGS sequence"/>
</dbReference>
<dbReference type="SMART" id="SM00343">
    <property type="entry name" value="ZnF_C2HC"/>
    <property type="match status" value="2"/>
</dbReference>
<evidence type="ECO:0000256" key="4">
    <source>
        <dbReference type="PROSITE-ProRule" id="PRU00047"/>
    </source>
</evidence>
<protein>
    <submittedName>
        <fullName evidence="8">Transposase, MuDR, MULE transposase domain protein</fullName>
    </submittedName>
</protein>
<gene>
    <name evidence="8" type="ORF">CTI12_AA222050</name>
</gene>
<dbReference type="OrthoDB" id="676062at2759"/>
<feature type="domain" description="SWIM-type" evidence="7">
    <location>
        <begin position="1211"/>
        <end position="1245"/>
    </location>
</feature>
<evidence type="ECO:0000313" key="9">
    <source>
        <dbReference type="Proteomes" id="UP000245207"/>
    </source>
</evidence>
<dbReference type="InterPro" id="IPR018289">
    <property type="entry name" value="MULE_transposase_dom"/>
</dbReference>
<feature type="domain" description="CCHC-type" evidence="6">
    <location>
        <begin position="1319"/>
        <end position="1334"/>
    </location>
</feature>
<evidence type="ECO:0000256" key="1">
    <source>
        <dbReference type="ARBA" id="ARBA00022723"/>
    </source>
</evidence>
<dbReference type="Pfam" id="PF03108">
    <property type="entry name" value="DBD_Tnp_Mut"/>
    <property type="match status" value="1"/>
</dbReference>
<dbReference type="InterPro" id="IPR004332">
    <property type="entry name" value="Transposase_MuDR"/>
</dbReference>
<dbReference type="InterPro" id="IPR006564">
    <property type="entry name" value="Znf_PMZ"/>
</dbReference>